<feature type="transmembrane region" description="Helical" evidence="1">
    <location>
        <begin position="48"/>
        <end position="66"/>
    </location>
</feature>
<keyword evidence="2" id="KW-0732">Signal</keyword>
<evidence type="ECO:0000256" key="1">
    <source>
        <dbReference type="SAM" id="Phobius"/>
    </source>
</evidence>
<evidence type="ECO:0000313" key="3">
    <source>
        <dbReference type="EMBL" id="CAE4583456.1"/>
    </source>
</evidence>
<proteinExistence type="predicted"/>
<accession>A0A7S4QJG2</accession>
<name>A0A7S4QJG2_9DINO</name>
<sequence length="123" mass="13092">MAFTMVAGLALLLTVTDMLMLALATLHLGRTGPNKAMEVSRLLKHITMLDVFCMGVLVVCLAGEAYRSEGFNLGLRRGLLPLVGAEVLHYAAYRLVSDAAGDAEEEGAGTVCADPVDGWLRVD</sequence>
<dbReference type="AlphaFoldDB" id="A0A7S4QJG2"/>
<keyword evidence="1" id="KW-1133">Transmembrane helix</keyword>
<evidence type="ECO:0008006" key="4">
    <source>
        <dbReference type="Google" id="ProtNLM"/>
    </source>
</evidence>
<protein>
    <recommendedName>
        <fullName evidence="4">Transmembrane protein 138</fullName>
    </recommendedName>
</protein>
<reference evidence="3" key="1">
    <citation type="submission" date="2021-01" db="EMBL/GenBank/DDBJ databases">
        <authorList>
            <person name="Corre E."/>
            <person name="Pelletier E."/>
            <person name="Niang G."/>
            <person name="Scheremetjew M."/>
            <person name="Finn R."/>
            <person name="Kale V."/>
            <person name="Holt S."/>
            <person name="Cochrane G."/>
            <person name="Meng A."/>
            <person name="Brown T."/>
            <person name="Cohen L."/>
        </authorList>
    </citation>
    <scope>NUCLEOTIDE SEQUENCE</scope>
    <source>
        <strain evidence="3">CCMP3105</strain>
    </source>
</reference>
<evidence type="ECO:0000256" key="2">
    <source>
        <dbReference type="SAM" id="SignalP"/>
    </source>
</evidence>
<organism evidence="3">
    <name type="scientific">Alexandrium monilatum</name>
    <dbReference type="NCBI Taxonomy" id="311494"/>
    <lineage>
        <taxon>Eukaryota</taxon>
        <taxon>Sar</taxon>
        <taxon>Alveolata</taxon>
        <taxon>Dinophyceae</taxon>
        <taxon>Gonyaulacales</taxon>
        <taxon>Pyrocystaceae</taxon>
        <taxon>Alexandrium</taxon>
    </lineage>
</organism>
<dbReference type="EMBL" id="HBNR01029847">
    <property type="protein sequence ID" value="CAE4583456.1"/>
    <property type="molecule type" value="Transcribed_RNA"/>
</dbReference>
<feature type="signal peptide" evidence="2">
    <location>
        <begin position="1"/>
        <end position="24"/>
    </location>
</feature>
<keyword evidence="1" id="KW-0472">Membrane</keyword>
<gene>
    <name evidence="3" type="ORF">AMON00008_LOCUS20348</name>
</gene>
<keyword evidence="1" id="KW-0812">Transmembrane</keyword>
<feature type="chain" id="PRO_5031110690" description="Transmembrane protein 138" evidence="2">
    <location>
        <begin position="25"/>
        <end position="123"/>
    </location>
</feature>